<proteinExistence type="predicted"/>
<comment type="caution">
    <text evidence="1">The sequence shown here is derived from an EMBL/GenBank/DDBJ whole genome shotgun (WGS) entry which is preliminary data.</text>
</comment>
<dbReference type="InterPro" id="IPR016181">
    <property type="entry name" value="Acyl_CoA_acyltransferase"/>
</dbReference>
<dbReference type="SUPFAM" id="SSF55729">
    <property type="entry name" value="Acyl-CoA N-acyltransferases (Nat)"/>
    <property type="match status" value="1"/>
</dbReference>
<dbReference type="RefSeq" id="WP_018979399.1">
    <property type="nucleotide sequence ID" value="NZ_BAQD01000043.1"/>
</dbReference>
<reference evidence="1" key="1">
    <citation type="submission" date="2013-04" db="EMBL/GenBank/DDBJ databases">
        <title>The genome sequencing project of 58 acetic acid bacteria.</title>
        <authorList>
            <person name="Okamoto-Kainuma A."/>
            <person name="Ishikawa M."/>
            <person name="Umino S."/>
            <person name="Koizumi Y."/>
            <person name="Shiwa Y."/>
            <person name="Yoshikawa H."/>
            <person name="Matsutani M."/>
            <person name="Matsushita K."/>
        </authorList>
    </citation>
    <scope>NUCLEOTIDE SEQUENCE</scope>
    <source>
        <strain evidence="1">DSM 15669</strain>
    </source>
</reference>
<evidence type="ECO:0008006" key="3">
    <source>
        <dbReference type="Google" id="ProtNLM"/>
    </source>
</evidence>
<dbReference type="Proteomes" id="UP001062901">
    <property type="component" value="Unassembled WGS sequence"/>
</dbReference>
<evidence type="ECO:0000313" key="2">
    <source>
        <dbReference type="Proteomes" id="UP001062901"/>
    </source>
</evidence>
<name>A0ABQ0P050_9PROT</name>
<protein>
    <recommendedName>
        <fullName evidence="3">DUF2833 domain-containing protein</fullName>
    </recommendedName>
</protein>
<organism evidence="1 2">
    <name type="scientific">Saccharibacter floricola DSM 15669</name>
    <dbReference type="NCBI Taxonomy" id="1123227"/>
    <lineage>
        <taxon>Bacteria</taxon>
        <taxon>Pseudomonadati</taxon>
        <taxon>Pseudomonadota</taxon>
        <taxon>Alphaproteobacteria</taxon>
        <taxon>Acetobacterales</taxon>
        <taxon>Acetobacteraceae</taxon>
        <taxon>Saccharibacter</taxon>
    </lineage>
</organism>
<dbReference type="EMBL" id="BAQD01000043">
    <property type="protein sequence ID" value="GBQ07897.1"/>
    <property type="molecule type" value="Genomic_DNA"/>
</dbReference>
<evidence type="ECO:0000313" key="1">
    <source>
        <dbReference type="EMBL" id="GBQ07897.1"/>
    </source>
</evidence>
<sequence>MLSFRLAHLDDAALITPLLRTSDRLEVLRSGQGDVTGALRRSIEQSSHGMAGLFYDENGPIALFGVAPQCDVGIPWLVGTPSLIHHQKAFLRETRFWVRQWQKRYPLLMNHVDASYSQAIRWLSWLGFQIEPPQPTGLNGALFCRFSRQGED</sequence>
<keyword evidence="2" id="KW-1185">Reference proteome</keyword>
<accession>A0ABQ0P050</accession>
<gene>
    <name evidence="1" type="ORF">AA15669_1584</name>
</gene>